<proteinExistence type="predicted"/>
<reference evidence="3" key="1">
    <citation type="submission" date="2021-01" db="EMBL/GenBank/DDBJ databases">
        <authorList>
            <consortium name="Genoscope - CEA"/>
            <person name="William W."/>
        </authorList>
    </citation>
    <scope>NUCLEOTIDE SEQUENCE</scope>
</reference>
<feature type="signal peptide" evidence="1">
    <location>
        <begin position="1"/>
        <end position="17"/>
    </location>
</feature>
<gene>
    <name evidence="3" type="ORF">PSON_ATCC_30995.1.T0560182</name>
</gene>
<protein>
    <recommendedName>
        <fullName evidence="2">EGF-like domain-containing protein</fullName>
    </recommendedName>
</protein>
<name>A0A8S1NKQ3_9CILI</name>
<evidence type="ECO:0000259" key="2">
    <source>
        <dbReference type="PROSITE" id="PS00022"/>
    </source>
</evidence>
<organism evidence="3 4">
    <name type="scientific">Paramecium sonneborni</name>
    <dbReference type="NCBI Taxonomy" id="65129"/>
    <lineage>
        <taxon>Eukaryota</taxon>
        <taxon>Sar</taxon>
        <taxon>Alveolata</taxon>
        <taxon>Ciliophora</taxon>
        <taxon>Intramacronucleata</taxon>
        <taxon>Oligohymenophorea</taxon>
        <taxon>Peniculida</taxon>
        <taxon>Parameciidae</taxon>
        <taxon>Paramecium</taxon>
    </lineage>
</organism>
<dbReference type="AlphaFoldDB" id="A0A8S1NKQ3"/>
<keyword evidence="4" id="KW-1185">Reference proteome</keyword>
<sequence length="635" mass="74388">MNLYILLFLCYFQCFQIILNSTRQAIRELCVNHESKKDLIIIVEDVEQEELYIQWELLHISSDPSMTVNGCLTQQYQKRAYTDWAVRLGNQILMSERQEFNFTLYESSRFYNLIDMPFFNTNNTLIMNGTIFLINSTQLKVNSDYFIRVTGITTKTKIQIFSQLLQIRIMIQKGDLIAKQIISIQKLVNPEQSEIILSSSIIYDWKIFIKDPTRFGPILSTISQQKTSFINISLTPTWTDKLFIITIIAIDTDGIQYYQTDWFHQIGQQWSSQSKIDCNISVLSDNNQSQWSQRYSCLEWQSGELKVILPQYDYLSLPQNSDCNNNGQLQSSYQPLQYCLCKDNYTGISCQDFIDEINYNQTQYYFRTLINDFIFQTLDNSTYQRILYLLVKETQGNDQSLFDFLKYKSFYFGQQLLLIYDTLAIKSIINNNTNLTQDIFKAVSNIKNLFEMTGIMQYTNFIIYVSTINQLTQIDKNTFLLEYKQNSTVEYSSKCIFLSSSFIFAQMTLYSSQFTNFIGSNIYSQFMNCQAFSINANLLLNINTNISIITNYQITSIQRPSQLRCKSNSTINQCRIHKLFDNYAEASFDQYFGPYVIERSPIQKTFDYQTIVEQISNPSYQNILSFLLCYILLLN</sequence>
<dbReference type="Proteomes" id="UP000692954">
    <property type="component" value="Unassembled WGS sequence"/>
</dbReference>
<evidence type="ECO:0000256" key="1">
    <source>
        <dbReference type="SAM" id="SignalP"/>
    </source>
</evidence>
<dbReference type="OrthoDB" id="304487at2759"/>
<keyword evidence="1" id="KW-0732">Signal</keyword>
<evidence type="ECO:0000313" key="4">
    <source>
        <dbReference type="Proteomes" id="UP000692954"/>
    </source>
</evidence>
<evidence type="ECO:0000313" key="3">
    <source>
        <dbReference type="EMBL" id="CAD8090771.1"/>
    </source>
</evidence>
<dbReference type="InterPro" id="IPR000742">
    <property type="entry name" value="EGF"/>
</dbReference>
<dbReference type="PROSITE" id="PS00022">
    <property type="entry name" value="EGF_1"/>
    <property type="match status" value="1"/>
</dbReference>
<accession>A0A8S1NKQ3</accession>
<comment type="caution">
    <text evidence="3">The sequence shown here is derived from an EMBL/GenBank/DDBJ whole genome shotgun (WGS) entry which is preliminary data.</text>
</comment>
<feature type="domain" description="EGF-like" evidence="2">
    <location>
        <begin position="339"/>
        <end position="350"/>
    </location>
</feature>
<feature type="chain" id="PRO_5035819685" description="EGF-like domain-containing protein" evidence="1">
    <location>
        <begin position="18"/>
        <end position="635"/>
    </location>
</feature>
<dbReference type="EMBL" id="CAJJDN010000056">
    <property type="protein sequence ID" value="CAD8090771.1"/>
    <property type="molecule type" value="Genomic_DNA"/>
</dbReference>